<organism evidence="8 9">
    <name type="scientific">Leptospira mayottensis 200901122</name>
    <dbReference type="NCBI Taxonomy" id="1193010"/>
    <lineage>
        <taxon>Bacteria</taxon>
        <taxon>Pseudomonadati</taxon>
        <taxon>Spirochaetota</taxon>
        <taxon>Spirochaetia</taxon>
        <taxon>Leptospirales</taxon>
        <taxon>Leptospiraceae</taxon>
        <taxon>Leptospira</taxon>
    </lineage>
</organism>
<evidence type="ECO:0000256" key="5">
    <source>
        <dbReference type="SAM" id="MobiDB-lite"/>
    </source>
</evidence>
<keyword evidence="3" id="KW-0998">Cell outer membrane</keyword>
<dbReference type="Proteomes" id="UP000001343">
    <property type="component" value="Unassembled WGS sequence"/>
</dbReference>
<feature type="region of interest" description="Disordered" evidence="5">
    <location>
        <begin position="359"/>
        <end position="380"/>
    </location>
</feature>
<reference evidence="8 9" key="1">
    <citation type="journal article" date="2014" name="Int. J. Syst. Evol. Microbiol.">
        <title>Leptospira mayottensis sp. nov., a pathogenic species of the genus Leptospira isolated from humans.</title>
        <authorList>
            <person name="Bourhy P."/>
            <person name="Collet L."/>
            <person name="Brisse S."/>
            <person name="Picardeau M."/>
        </authorList>
    </citation>
    <scope>NUCLEOTIDE SEQUENCE [LARGE SCALE GENOMIC DNA]</scope>
    <source>
        <strain evidence="8 9">200901122</strain>
    </source>
</reference>
<dbReference type="EMBL" id="AKWM02000058">
    <property type="protein sequence ID" value="EKR99209.1"/>
    <property type="molecule type" value="Genomic_DNA"/>
</dbReference>
<dbReference type="PROSITE" id="PS51123">
    <property type="entry name" value="OMPA_2"/>
    <property type="match status" value="1"/>
</dbReference>
<proteinExistence type="predicted"/>
<feature type="domain" description="OmpA-like" evidence="7">
    <location>
        <begin position="265"/>
        <end position="380"/>
    </location>
</feature>
<dbReference type="InterPro" id="IPR006665">
    <property type="entry name" value="OmpA-like"/>
</dbReference>
<accession>A0AA87SVQ8</accession>
<evidence type="ECO:0000313" key="9">
    <source>
        <dbReference type="Proteomes" id="UP000001343"/>
    </source>
</evidence>
<dbReference type="InterPro" id="IPR006664">
    <property type="entry name" value="OMP_bac"/>
</dbReference>
<feature type="compositionally biased region" description="Basic and acidic residues" evidence="5">
    <location>
        <begin position="362"/>
        <end position="380"/>
    </location>
</feature>
<evidence type="ECO:0000256" key="1">
    <source>
        <dbReference type="ARBA" id="ARBA00004442"/>
    </source>
</evidence>
<protein>
    <submittedName>
        <fullName evidence="8">OmpA family protein</fullName>
    </submittedName>
</protein>
<feature type="compositionally biased region" description="Basic and acidic residues" evidence="5">
    <location>
        <begin position="214"/>
        <end position="231"/>
    </location>
</feature>
<dbReference type="SUPFAM" id="SSF103088">
    <property type="entry name" value="OmpA-like"/>
    <property type="match status" value="1"/>
</dbReference>
<evidence type="ECO:0000313" key="8">
    <source>
        <dbReference type="EMBL" id="EKR99209.1"/>
    </source>
</evidence>
<feature type="transmembrane region" description="Helical" evidence="6">
    <location>
        <begin position="169"/>
        <end position="189"/>
    </location>
</feature>
<dbReference type="RefSeq" id="WP_002764090.1">
    <property type="nucleotide sequence ID" value="NZ_AKWM02000058.1"/>
</dbReference>
<dbReference type="PRINTS" id="PR01021">
    <property type="entry name" value="OMPADOMAIN"/>
</dbReference>
<comment type="subcellular location">
    <subcellularLocation>
        <location evidence="1">Cell outer membrane</location>
    </subcellularLocation>
</comment>
<dbReference type="InterPro" id="IPR050330">
    <property type="entry name" value="Bact_OuterMem_StrucFunc"/>
</dbReference>
<dbReference type="PANTHER" id="PTHR30329">
    <property type="entry name" value="STATOR ELEMENT OF FLAGELLAR MOTOR COMPLEX"/>
    <property type="match status" value="1"/>
</dbReference>
<dbReference type="PANTHER" id="PTHR30329:SF21">
    <property type="entry name" value="LIPOPROTEIN YIAD-RELATED"/>
    <property type="match status" value="1"/>
</dbReference>
<dbReference type="Gene3D" id="3.30.1330.60">
    <property type="entry name" value="OmpA-like domain"/>
    <property type="match status" value="1"/>
</dbReference>
<gene>
    <name evidence="8" type="ORF">LEP1GSC125_3654</name>
</gene>
<feature type="compositionally biased region" description="Acidic residues" evidence="5">
    <location>
        <begin position="114"/>
        <end position="126"/>
    </location>
</feature>
<keyword evidence="2 4" id="KW-0472">Membrane</keyword>
<dbReference type="Pfam" id="PF00691">
    <property type="entry name" value="OmpA"/>
    <property type="match status" value="1"/>
</dbReference>
<dbReference type="InterPro" id="IPR036737">
    <property type="entry name" value="OmpA-like_sf"/>
</dbReference>
<name>A0AA87SVQ8_9LEPT</name>
<keyword evidence="6" id="KW-0812">Transmembrane</keyword>
<feature type="region of interest" description="Disordered" evidence="5">
    <location>
        <begin position="212"/>
        <end position="231"/>
    </location>
</feature>
<comment type="caution">
    <text evidence="8">The sequence shown here is derived from an EMBL/GenBank/DDBJ whole genome shotgun (WGS) entry which is preliminary data.</text>
</comment>
<evidence type="ECO:0000256" key="2">
    <source>
        <dbReference type="ARBA" id="ARBA00023136"/>
    </source>
</evidence>
<keyword evidence="6" id="KW-1133">Transmembrane helix</keyword>
<dbReference type="AlphaFoldDB" id="A0AA87SVQ8"/>
<evidence type="ECO:0000256" key="3">
    <source>
        <dbReference type="ARBA" id="ARBA00023237"/>
    </source>
</evidence>
<evidence type="ECO:0000256" key="6">
    <source>
        <dbReference type="SAM" id="Phobius"/>
    </source>
</evidence>
<evidence type="ECO:0000259" key="7">
    <source>
        <dbReference type="PROSITE" id="PS51123"/>
    </source>
</evidence>
<sequence>MHGTNSSLNLDAAEIMARKTNYYVTIKGRKYDRELIKLAEGFTSGKRNAKISVNNAKQLLKAVKDNDSYTDIAKHTIEYIRENYKFTEKSDEWFRTEIRKWATEKVQETKKEEAEESIVVDEEEAPNENFPSSWEEDKSDDISEIPTKDYTNYIPTPSAKPHLKKNKTVPILIFLTGLLVLTGLIYFFWTLFSSENEDRSKELGKTKTNSAIVKGKEKSSLPSKAKETVTEPNSEKLETVKSTISKVEPKFSWFEKEHSEELSSNPKFREIESKVIHFEKNSIQIRKEARPGLNRLSRWMKEDSSIRVKIIGHTSLEGTEAANQRVSLLRAETVRDYLAGNGISKDRFEVIPKGASVPIGDNSKEEGKEMNRRVELRIRN</sequence>
<feature type="region of interest" description="Disordered" evidence="5">
    <location>
        <begin position="112"/>
        <end position="140"/>
    </location>
</feature>
<dbReference type="CDD" id="cd07185">
    <property type="entry name" value="OmpA_C-like"/>
    <property type="match status" value="1"/>
</dbReference>
<dbReference type="GO" id="GO:0009279">
    <property type="term" value="C:cell outer membrane"/>
    <property type="evidence" value="ECO:0007669"/>
    <property type="project" value="UniProtKB-SubCell"/>
</dbReference>
<evidence type="ECO:0000256" key="4">
    <source>
        <dbReference type="PROSITE-ProRule" id="PRU00473"/>
    </source>
</evidence>